<feature type="transmembrane region" description="Helical" evidence="5">
    <location>
        <begin position="92"/>
        <end position="111"/>
    </location>
</feature>
<evidence type="ECO:0000256" key="4">
    <source>
        <dbReference type="ARBA" id="ARBA00023136"/>
    </source>
</evidence>
<organism evidence="7">
    <name type="scientific">Schaalia odontolytica</name>
    <dbReference type="NCBI Taxonomy" id="1660"/>
    <lineage>
        <taxon>Bacteria</taxon>
        <taxon>Bacillati</taxon>
        <taxon>Actinomycetota</taxon>
        <taxon>Actinomycetes</taxon>
        <taxon>Actinomycetales</taxon>
        <taxon>Actinomycetaceae</taxon>
        <taxon>Schaalia</taxon>
    </lineage>
</organism>
<gene>
    <name evidence="7" type="ORF">AOLFYP35_01492</name>
</gene>
<dbReference type="PANTHER" id="PTHR37422">
    <property type="entry name" value="TEICHURONIC ACID BIOSYNTHESIS PROTEIN TUAE"/>
    <property type="match status" value="1"/>
</dbReference>
<feature type="transmembrane region" description="Helical" evidence="5">
    <location>
        <begin position="255"/>
        <end position="274"/>
    </location>
</feature>
<feature type="transmembrane region" description="Helical" evidence="5">
    <location>
        <begin position="68"/>
        <end position="86"/>
    </location>
</feature>
<keyword evidence="2 5" id="KW-0812">Transmembrane</keyword>
<dbReference type="AlphaFoldDB" id="A0A6N2TVB4"/>
<keyword evidence="7" id="KW-0436">Ligase</keyword>
<dbReference type="GO" id="GO:0016020">
    <property type="term" value="C:membrane"/>
    <property type="evidence" value="ECO:0007669"/>
    <property type="project" value="UniProtKB-SubCell"/>
</dbReference>
<sequence length="452" mass="50542">MNTTVSSRAESLLPIAGVAIFFLAFAGQGVRNTFGWLGFGIITVLVLVACWVVFFLAGRRVTLRRISLSVSSFIVLCCLSVIWSQYRLETFASALITLATSSAGILVAIAFPLRQMLKVFMDAMKIVVVLSYLLELWVALFVGHRIPPMYMRHWKEVPELYYWINDSLFRGGPIQGFVGNRNPLAFIALLLLLCVVVFWIQDRNQHVRNLLWVCACVGILILTGSATVFVAMLVSVSALVFLLIIRHLGFYERRFAVRVALTAAASFLLVAVVMKDQVTELLGRSSDMTGRGVIWAKLLELWSEHPLLGWGWVVMWPPWLPLFKNLVVRPDGTPTMQAHNAYIEALFQTGIVGLMLLAFAVLWVMIRVFRVALRDLESDLIPVLAAVLMLAMFVQSFTESRLLTEGNWVLFVAFATWLKVRAESIDFHPPRRGDEASRRLGAAGYADLSAAS</sequence>
<feature type="transmembrane region" description="Helical" evidence="5">
    <location>
        <begin position="123"/>
        <end position="142"/>
    </location>
</feature>
<feature type="domain" description="O-antigen ligase-related" evidence="6">
    <location>
        <begin position="215"/>
        <end position="357"/>
    </location>
</feature>
<keyword evidence="3 5" id="KW-1133">Transmembrane helix</keyword>
<evidence type="ECO:0000259" key="6">
    <source>
        <dbReference type="Pfam" id="PF04932"/>
    </source>
</evidence>
<dbReference type="InterPro" id="IPR051533">
    <property type="entry name" value="WaaL-like"/>
</dbReference>
<feature type="transmembrane region" description="Helical" evidence="5">
    <location>
        <begin position="183"/>
        <end position="200"/>
    </location>
</feature>
<evidence type="ECO:0000313" key="7">
    <source>
        <dbReference type="EMBL" id="VYT08939.1"/>
    </source>
</evidence>
<evidence type="ECO:0000256" key="2">
    <source>
        <dbReference type="ARBA" id="ARBA00022692"/>
    </source>
</evidence>
<feature type="transmembrane region" description="Helical" evidence="5">
    <location>
        <begin position="207"/>
        <end position="223"/>
    </location>
</feature>
<feature type="transmembrane region" description="Helical" evidence="5">
    <location>
        <begin position="36"/>
        <end position="56"/>
    </location>
</feature>
<evidence type="ECO:0000256" key="3">
    <source>
        <dbReference type="ARBA" id="ARBA00022989"/>
    </source>
</evidence>
<protein>
    <submittedName>
        <fullName evidence="7">O-Antigen ligase</fullName>
    </submittedName>
</protein>
<dbReference type="EMBL" id="CACRSM010000003">
    <property type="protein sequence ID" value="VYT08939.1"/>
    <property type="molecule type" value="Genomic_DNA"/>
</dbReference>
<keyword evidence="4 5" id="KW-0472">Membrane</keyword>
<evidence type="ECO:0000256" key="1">
    <source>
        <dbReference type="ARBA" id="ARBA00004141"/>
    </source>
</evidence>
<feature type="transmembrane region" description="Helical" evidence="5">
    <location>
        <begin position="378"/>
        <end position="394"/>
    </location>
</feature>
<feature type="transmembrane region" description="Helical" evidence="5">
    <location>
        <begin position="12"/>
        <end position="30"/>
    </location>
</feature>
<reference evidence="7" key="1">
    <citation type="submission" date="2019-11" db="EMBL/GenBank/DDBJ databases">
        <authorList>
            <person name="Feng L."/>
        </authorList>
    </citation>
    <scope>NUCLEOTIDE SEQUENCE</scope>
    <source>
        <strain evidence="7">AodontolyticusLFYP35</strain>
    </source>
</reference>
<dbReference type="PANTHER" id="PTHR37422:SF13">
    <property type="entry name" value="LIPOPOLYSACCHARIDE BIOSYNTHESIS PROTEIN PA4999-RELATED"/>
    <property type="match status" value="1"/>
</dbReference>
<comment type="subcellular location">
    <subcellularLocation>
        <location evidence="1">Membrane</location>
        <topology evidence="1">Multi-pass membrane protein</topology>
    </subcellularLocation>
</comment>
<feature type="transmembrane region" description="Helical" evidence="5">
    <location>
        <begin position="345"/>
        <end position="366"/>
    </location>
</feature>
<accession>A0A6N2TVB4</accession>
<dbReference type="GO" id="GO:0016874">
    <property type="term" value="F:ligase activity"/>
    <property type="evidence" value="ECO:0007669"/>
    <property type="project" value="UniProtKB-KW"/>
</dbReference>
<proteinExistence type="predicted"/>
<dbReference type="Pfam" id="PF04932">
    <property type="entry name" value="Wzy_C"/>
    <property type="match status" value="1"/>
</dbReference>
<name>A0A6N2TVB4_9ACTO</name>
<evidence type="ECO:0000256" key="5">
    <source>
        <dbReference type="SAM" id="Phobius"/>
    </source>
</evidence>
<feature type="transmembrane region" description="Helical" evidence="5">
    <location>
        <begin position="229"/>
        <end position="248"/>
    </location>
</feature>
<dbReference type="InterPro" id="IPR007016">
    <property type="entry name" value="O-antigen_ligase-rel_domated"/>
</dbReference>